<gene>
    <name evidence="3" type="ORF">P691DRAFT_581108</name>
</gene>
<protein>
    <submittedName>
        <fullName evidence="3">Uncharacterized protein</fullName>
    </submittedName>
</protein>
<keyword evidence="4" id="KW-1185">Reference proteome</keyword>
<feature type="region of interest" description="Disordered" evidence="1">
    <location>
        <begin position="80"/>
        <end position="116"/>
    </location>
</feature>
<evidence type="ECO:0000313" key="3">
    <source>
        <dbReference type="EMBL" id="KAF9453672.1"/>
    </source>
</evidence>
<organism evidence="3 4">
    <name type="scientific">Macrolepiota fuliginosa MF-IS2</name>
    <dbReference type="NCBI Taxonomy" id="1400762"/>
    <lineage>
        <taxon>Eukaryota</taxon>
        <taxon>Fungi</taxon>
        <taxon>Dikarya</taxon>
        <taxon>Basidiomycota</taxon>
        <taxon>Agaricomycotina</taxon>
        <taxon>Agaricomycetes</taxon>
        <taxon>Agaricomycetidae</taxon>
        <taxon>Agaricales</taxon>
        <taxon>Agaricineae</taxon>
        <taxon>Agaricaceae</taxon>
        <taxon>Macrolepiota</taxon>
    </lineage>
</organism>
<sequence>MHIKPGFVLLASLASAGTISALPVDGAAQLAGREAVEFDARDVDVHMDQHVARELYEELDARDIFDELETREFDDEVLPVARSMEERRLGGGGRPTAPRPPSNPGKPSSRPGIEFVRFPKKKKSLRRLY</sequence>
<evidence type="ECO:0000256" key="2">
    <source>
        <dbReference type="SAM" id="SignalP"/>
    </source>
</evidence>
<dbReference type="OrthoDB" id="10591089at2759"/>
<proteinExistence type="predicted"/>
<evidence type="ECO:0000313" key="4">
    <source>
        <dbReference type="Proteomes" id="UP000807342"/>
    </source>
</evidence>
<feature type="chain" id="PRO_5040428349" evidence="2">
    <location>
        <begin position="22"/>
        <end position="129"/>
    </location>
</feature>
<comment type="caution">
    <text evidence="3">The sequence shown here is derived from an EMBL/GenBank/DDBJ whole genome shotgun (WGS) entry which is preliminary data.</text>
</comment>
<dbReference type="AlphaFoldDB" id="A0A9P5XNJ1"/>
<accession>A0A9P5XNJ1</accession>
<feature type="signal peptide" evidence="2">
    <location>
        <begin position="1"/>
        <end position="21"/>
    </location>
</feature>
<evidence type="ECO:0000256" key="1">
    <source>
        <dbReference type="SAM" id="MobiDB-lite"/>
    </source>
</evidence>
<reference evidence="3" key="1">
    <citation type="submission" date="2020-11" db="EMBL/GenBank/DDBJ databases">
        <authorList>
            <consortium name="DOE Joint Genome Institute"/>
            <person name="Ahrendt S."/>
            <person name="Riley R."/>
            <person name="Andreopoulos W."/>
            <person name="Labutti K."/>
            <person name="Pangilinan J."/>
            <person name="Ruiz-Duenas F.J."/>
            <person name="Barrasa J.M."/>
            <person name="Sanchez-Garcia M."/>
            <person name="Camarero S."/>
            <person name="Miyauchi S."/>
            <person name="Serrano A."/>
            <person name="Linde D."/>
            <person name="Babiker R."/>
            <person name="Drula E."/>
            <person name="Ayuso-Fernandez I."/>
            <person name="Pacheco R."/>
            <person name="Padilla G."/>
            <person name="Ferreira P."/>
            <person name="Barriuso J."/>
            <person name="Kellner H."/>
            <person name="Castanera R."/>
            <person name="Alfaro M."/>
            <person name="Ramirez L."/>
            <person name="Pisabarro A.G."/>
            <person name="Kuo A."/>
            <person name="Tritt A."/>
            <person name="Lipzen A."/>
            <person name="He G."/>
            <person name="Yan M."/>
            <person name="Ng V."/>
            <person name="Cullen D."/>
            <person name="Martin F."/>
            <person name="Rosso M.-N."/>
            <person name="Henrissat B."/>
            <person name="Hibbett D."/>
            <person name="Martinez A.T."/>
            <person name="Grigoriev I.V."/>
        </authorList>
    </citation>
    <scope>NUCLEOTIDE SEQUENCE</scope>
    <source>
        <strain evidence="3">MF-IS2</strain>
    </source>
</reference>
<keyword evidence="2" id="KW-0732">Signal</keyword>
<name>A0A9P5XNJ1_9AGAR</name>
<dbReference type="Proteomes" id="UP000807342">
    <property type="component" value="Unassembled WGS sequence"/>
</dbReference>
<dbReference type="EMBL" id="MU151059">
    <property type="protein sequence ID" value="KAF9453672.1"/>
    <property type="molecule type" value="Genomic_DNA"/>
</dbReference>